<sequence length="67" mass="7189">MAFSGELQMMTSVTWQRCVVYGFGWLGDVPSNSDEMACDVARADDALQAPSSSAPAGVLLEQQADEF</sequence>
<dbReference type="Gramene" id="OGLUM05G13420.1">
    <property type="protein sequence ID" value="OGLUM05G13420.1"/>
    <property type="gene ID" value="OGLUM05G13420"/>
</dbReference>
<proteinExistence type="predicted"/>
<accession>A0A0D9ZXT1</accession>
<evidence type="ECO:0000313" key="2">
    <source>
        <dbReference type="Proteomes" id="UP000026961"/>
    </source>
</evidence>
<dbReference type="Proteomes" id="UP000026961">
    <property type="component" value="Chromosome 5"/>
</dbReference>
<reference evidence="1" key="2">
    <citation type="submission" date="2018-05" db="EMBL/GenBank/DDBJ databases">
        <title>OgluRS3 (Oryza glumaepatula Reference Sequence Version 3).</title>
        <authorList>
            <person name="Zhang J."/>
            <person name="Kudrna D."/>
            <person name="Lee S."/>
            <person name="Talag J."/>
            <person name="Welchert J."/>
            <person name="Wing R.A."/>
        </authorList>
    </citation>
    <scope>NUCLEOTIDE SEQUENCE [LARGE SCALE GENOMIC DNA]</scope>
</reference>
<reference evidence="1" key="1">
    <citation type="submission" date="2015-04" db="UniProtKB">
        <authorList>
            <consortium name="EnsemblPlants"/>
        </authorList>
    </citation>
    <scope>IDENTIFICATION</scope>
</reference>
<protein>
    <submittedName>
        <fullName evidence="1">Uncharacterized protein</fullName>
    </submittedName>
</protein>
<organism evidence="1">
    <name type="scientific">Oryza glumipatula</name>
    <dbReference type="NCBI Taxonomy" id="40148"/>
    <lineage>
        <taxon>Eukaryota</taxon>
        <taxon>Viridiplantae</taxon>
        <taxon>Streptophyta</taxon>
        <taxon>Embryophyta</taxon>
        <taxon>Tracheophyta</taxon>
        <taxon>Spermatophyta</taxon>
        <taxon>Magnoliopsida</taxon>
        <taxon>Liliopsida</taxon>
        <taxon>Poales</taxon>
        <taxon>Poaceae</taxon>
        <taxon>BOP clade</taxon>
        <taxon>Oryzoideae</taxon>
        <taxon>Oryzeae</taxon>
        <taxon>Oryzinae</taxon>
        <taxon>Oryza</taxon>
    </lineage>
</organism>
<dbReference type="EnsemblPlants" id="OGLUM05G13420.1">
    <property type="protein sequence ID" value="OGLUM05G13420.1"/>
    <property type="gene ID" value="OGLUM05G13420"/>
</dbReference>
<dbReference type="AlphaFoldDB" id="A0A0D9ZXT1"/>
<evidence type="ECO:0000313" key="1">
    <source>
        <dbReference type="EnsemblPlants" id="OGLUM05G13420.1"/>
    </source>
</evidence>
<keyword evidence="2" id="KW-1185">Reference proteome</keyword>
<dbReference type="HOGENOM" id="CLU_136454_1_0_1"/>
<name>A0A0D9ZXT1_9ORYZ</name>